<keyword evidence="9" id="KW-0408">Iron</keyword>
<feature type="domain" description="Plant heme peroxidase family profile" evidence="14">
    <location>
        <begin position="52"/>
        <end position="128"/>
    </location>
</feature>
<evidence type="ECO:0000256" key="7">
    <source>
        <dbReference type="ARBA" id="ARBA00022837"/>
    </source>
</evidence>
<dbReference type="Gene3D" id="1.10.420.10">
    <property type="entry name" value="Peroxidase, domain 2"/>
    <property type="match status" value="1"/>
</dbReference>
<accession>A0A162B946</accession>
<feature type="binding site" evidence="11">
    <location>
        <position position="64"/>
    </location>
    <ligand>
        <name>Ca(2+)</name>
        <dbReference type="ChEBI" id="CHEBI:29108"/>
        <label>1</label>
    </ligand>
</feature>
<feature type="active site" description="Proton acceptor" evidence="10">
    <location>
        <position position="60"/>
    </location>
</feature>
<keyword evidence="13" id="KW-0732">Signal</keyword>
<sequence>MLCQLIVLPFLFCLAEGQGLKVGFYDKTCPNAEAIVKETMDRVMAVAPSLGAPLLRLHFHDCFVRLKGPYWQVETGRRDGRVSMIDEALVNLPSSLDNITTLLQRWHQKGLSRKDLVVLSGKGMNLHS</sequence>
<dbReference type="InterPro" id="IPR010255">
    <property type="entry name" value="Haem_peroxidase_sf"/>
</dbReference>
<dbReference type="AlphaFoldDB" id="A0A162B946"/>
<evidence type="ECO:0000259" key="14">
    <source>
        <dbReference type="PROSITE" id="PS50873"/>
    </source>
</evidence>
<evidence type="ECO:0000256" key="6">
    <source>
        <dbReference type="ARBA" id="ARBA00022723"/>
    </source>
</evidence>
<feature type="signal peptide" evidence="13">
    <location>
        <begin position="1"/>
        <end position="17"/>
    </location>
</feature>
<evidence type="ECO:0000256" key="5">
    <source>
        <dbReference type="ARBA" id="ARBA00022617"/>
    </source>
</evidence>
<gene>
    <name evidence="15" type="ORF">DCAR_004189</name>
</gene>
<evidence type="ECO:0000256" key="3">
    <source>
        <dbReference type="ARBA" id="ARBA00012313"/>
    </source>
</evidence>
<keyword evidence="5" id="KW-0349">Heme</keyword>
<keyword evidence="8" id="KW-0560">Oxidoreductase</keyword>
<dbReference type="GO" id="GO:0140825">
    <property type="term" value="F:lactoperoxidase activity"/>
    <property type="evidence" value="ECO:0007669"/>
    <property type="project" value="UniProtKB-EC"/>
</dbReference>
<feature type="chain" id="PRO_5007832620" description="peroxidase" evidence="13">
    <location>
        <begin position="18"/>
        <end position="128"/>
    </location>
</feature>
<evidence type="ECO:0000313" key="15">
    <source>
        <dbReference type="EMBL" id="KZN11533.1"/>
    </source>
</evidence>
<evidence type="ECO:0000256" key="10">
    <source>
        <dbReference type="PIRSR" id="PIRSR600823-1"/>
    </source>
</evidence>
<keyword evidence="4" id="KW-0575">Peroxidase</keyword>
<evidence type="ECO:0000256" key="8">
    <source>
        <dbReference type="ARBA" id="ARBA00023002"/>
    </source>
</evidence>
<dbReference type="GO" id="GO:0020037">
    <property type="term" value="F:heme binding"/>
    <property type="evidence" value="ECO:0007669"/>
    <property type="project" value="InterPro"/>
</dbReference>
<organism evidence="15">
    <name type="scientific">Daucus carota subsp. sativus</name>
    <name type="common">Carrot</name>
    <dbReference type="NCBI Taxonomy" id="79200"/>
    <lineage>
        <taxon>Eukaryota</taxon>
        <taxon>Viridiplantae</taxon>
        <taxon>Streptophyta</taxon>
        <taxon>Embryophyta</taxon>
        <taxon>Tracheophyta</taxon>
        <taxon>Spermatophyta</taxon>
        <taxon>Magnoliopsida</taxon>
        <taxon>eudicotyledons</taxon>
        <taxon>Gunneridae</taxon>
        <taxon>Pentapetalae</taxon>
        <taxon>asterids</taxon>
        <taxon>campanulids</taxon>
        <taxon>Apiales</taxon>
        <taxon>Apiaceae</taxon>
        <taxon>Apioideae</taxon>
        <taxon>Scandiceae</taxon>
        <taxon>Daucinae</taxon>
        <taxon>Daucus</taxon>
        <taxon>Daucus sect. Daucus</taxon>
    </lineage>
</organism>
<evidence type="ECO:0000256" key="13">
    <source>
        <dbReference type="SAM" id="SignalP"/>
    </source>
</evidence>
<dbReference type="Gene3D" id="1.10.520.10">
    <property type="match status" value="2"/>
</dbReference>
<comment type="cofactor">
    <cofactor evidence="2">
        <name>heme b</name>
        <dbReference type="ChEBI" id="CHEBI:60344"/>
    </cofactor>
</comment>
<comment type="similarity">
    <text evidence="12">Belongs to the peroxidase family.</text>
</comment>
<dbReference type="InterPro" id="IPR019794">
    <property type="entry name" value="Peroxidases_AS"/>
</dbReference>
<evidence type="ECO:0000256" key="9">
    <source>
        <dbReference type="ARBA" id="ARBA00023004"/>
    </source>
</evidence>
<dbReference type="InterPro" id="IPR002016">
    <property type="entry name" value="Haem_peroxidase"/>
</dbReference>
<evidence type="ECO:0000256" key="11">
    <source>
        <dbReference type="PIRSR" id="PIRSR600823-3"/>
    </source>
</evidence>
<dbReference type="Gramene" id="KZN11533">
    <property type="protein sequence ID" value="KZN11533"/>
    <property type="gene ID" value="DCAR_004189"/>
</dbReference>
<keyword evidence="7 11" id="KW-0106">Calcium</keyword>
<dbReference type="PROSITE" id="PS50873">
    <property type="entry name" value="PEROXIDASE_4"/>
    <property type="match status" value="1"/>
</dbReference>
<dbReference type="EMBL" id="LNRQ01000001">
    <property type="protein sequence ID" value="KZN11533.1"/>
    <property type="molecule type" value="Genomic_DNA"/>
</dbReference>
<name>A0A162B946_DAUCS</name>
<dbReference type="PRINTS" id="PR00461">
    <property type="entry name" value="PLPEROXIDASE"/>
</dbReference>
<dbReference type="OMA" id="ISRDANC"/>
<dbReference type="GO" id="GO:0046872">
    <property type="term" value="F:metal ion binding"/>
    <property type="evidence" value="ECO:0007669"/>
    <property type="project" value="UniProtKB-KW"/>
</dbReference>
<comment type="caution">
    <text evidence="15">The sequence shown here is derived from an EMBL/GenBank/DDBJ whole genome shotgun (WGS) entry which is preliminary data.</text>
</comment>
<evidence type="ECO:0000256" key="1">
    <source>
        <dbReference type="ARBA" id="ARBA00000189"/>
    </source>
</evidence>
<dbReference type="PANTHER" id="PTHR31235">
    <property type="entry name" value="PEROXIDASE 25-RELATED"/>
    <property type="match status" value="1"/>
</dbReference>
<dbReference type="STRING" id="79200.A0A162B946"/>
<proteinExistence type="inferred from homology"/>
<evidence type="ECO:0000256" key="12">
    <source>
        <dbReference type="RuleBase" id="RU004241"/>
    </source>
</evidence>
<evidence type="ECO:0000256" key="4">
    <source>
        <dbReference type="ARBA" id="ARBA00022559"/>
    </source>
</evidence>
<comment type="cofactor">
    <cofactor evidence="11">
        <name>Ca(2+)</name>
        <dbReference type="ChEBI" id="CHEBI:29108"/>
    </cofactor>
    <text evidence="11">Binds 2 calcium ions per subunit.</text>
</comment>
<feature type="binding site" evidence="11">
    <location>
        <position position="61"/>
    </location>
    <ligand>
        <name>Ca(2+)</name>
        <dbReference type="ChEBI" id="CHEBI:29108"/>
        <label>1</label>
    </ligand>
</feature>
<dbReference type="PROSITE" id="PS00436">
    <property type="entry name" value="PEROXIDASE_2"/>
    <property type="match status" value="1"/>
</dbReference>
<comment type="catalytic activity">
    <reaction evidence="1">
        <text>2 a phenolic donor + H2O2 = 2 a phenolic radical donor + 2 H2O</text>
        <dbReference type="Rhea" id="RHEA:56136"/>
        <dbReference type="ChEBI" id="CHEBI:15377"/>
        <dbReference type="ChEBI" id="CHEBI:16240"/>
        <dbReference type="ChEBI" id="CHEBI:139520"/>
        <dbReference type="ChEBI" id="CHEBI:139521"/>
        <dbReference type="EC" id="1.11.1.7"/>
    </reaction>
</comment>
<dbReference type="GO" id="GO:0006979">
    <property type="term" value="P:response to oxidative stress"/>
    <property type="evidence" value="ECO:0007669"/>
    <property type="project" value="InterPro"/>
</dbReference>
<dbReference type="SUPFAM" id="SSF48113">
    <property type="entry name" value="Heme-dependent peroxidases"/>
    <property type="match status" value="1"/>
</dbReference>
<protein>
    <recommendedName>
        <fullName evidence="3">peroxidase</fullName>
        <ecNumber evidence="3">1.11.1.7</ecNumber>
    </recommendedName>
</protein>
<keyword evidence="6 11" id="KW-0479">Metal-binding</keyword>
<evidence type="ECO:0000256" key="2">
    <source>
        <dbReference type="ARBA" id="ARBA00001970"/>
    </source>
</evidence>
<dbReference type="InterPro" id="IPR000823">
    <property type="entry name" value="Peroxidase_pln"/>
</dbReference>
<dbReference type="EC" id="1.11.1.7" evidence="3"/>
<dbReference type="Pfam" id="PF00141">
    <property type="entry name" value="peroxidase"/>
    <property type="match status" value="1"/>
</dbReference>
<reference evidence="15" key="1">
    <citation type="journal article" date="2016" name="Nat. Genet.">
        <title>A high-quality carrot genome assembly provides new insights into carotenoid accumulation and asterid genome evolution.</title>
        <authorList>
            <person name="Iorizzo M."/>
            <person name="Ellison S."/>
            <person name="Senalik D."/>
            <person name="Zeng P."/>
            <person name="Satapoomin P."/>
            <person name="Huang J."/>
            <person name="Bowman M."/>
            <person name="Iovene M."/>
            <person name="Sanseverino W."/>
            <person name="Cavagnaro P."/>
            <person name="Yildiz M."/>
            <person name="Macko-Podgorni A."/>
            <person name="Moranska E."/>
            <person name="Grzebelus E."/>
            <person name="Grzebelus D."/>
            <person name="Ashrafi H."/>
            <person name="Zheng Z."/>
            <person name="Cheng S."/>
            <person name="Spooner D."/>
            <person name="Van Deynze A."/>
            <person name="Simon P."/>
        </authorList>
    </citation>
    <scope>NUCLEOTIDE SEQUENCE [LARGE SCALE GENOMIC DNA]</scope>
    <source>
        <tissue evidence="15">Leaf</tissue>
    </source>
</reference>